<organism evidence="1 2">
    <name type="scientific">Anaerococcus nagyae</name>
    <dbReference type="NCBI Taxonomy" id="1755241"/>
    <lineage>
        <taxon>Bacteria</taxon>
        <taxon>Bacillati</taxon>
        <taxon>Bacillota</taxon>
        <taxon>Tissierellia</taxon>
        <taxon>Tissierellales</taxon>
        <taxon>Peptoniphilaceae</taxon>
        <taxon>Anaerococcus</taxon>
    </lineage>
</organism>
<evidence type="ECO:0000313" key="1">
    <source>
        <dbReference type="EMBL" id="RGB77106.1"/>
    </source>
</evidence>
<keyword evidence="2" id="KW-1185">Reference proteome</keyword>
<proteinExistence type="predicted"/>
<dbReference type="RefSeq" id="WP_117520758.1">
    <property type="nucleotide sequence ID" value="NZ_JBHWSY010000062.1"/>
</dbReference>
<dbReference type="AlphaFoldDB" id="A0A3E2TJE7"/>
<name>A0A3E2TJE7_9FIRM</name>
<dbReference type="EMBL" id="QVEU01000002">
    <property type="protein sequence ID" value="RGB77106.1"/>
    <property type="molecule type" value="Genomic_DNA"/>
</dbReference>
<evidence type="ECO:0000313" key="2">
    <source>
        <dbReference type="Proteomes" id="UP000261011"/>
    </source>
</evidence>
<accession>A0A3E2TJE7</accession>
<gene>
    <name evidence="1" type="ORF">DXA39_02450</name>
</gene>
<protein>
    <submittedName>
        <fullName evidence="1">Uncharacterized protein</fullName>
    </submittedName>
</protein>
<dbReference type="Proteomes" id="UP000261011">
    <property type="component" value="Unassembled WGS sequence"/>
</dbReference>
<dbReference type="OrthoDB" id="2929246at2"/>
<comment type="caution">
    <text evidence="1">The sequence shown here is derived from an EMBL/GenBank/DDBJ whole genome shotgun (WGS) entry which is preliminary data.</text>
</comment>
<reference evidence="1 2" key="1">
    <citation type="submission" date="2018-08" db="EMBL/GenBank/DDBJ databases">
        <title>A genome reference for cultivated species of the human gut microbiota.</title>
        <authorList>
            <person name="Zou Y."/>
            <person name="Xue W."/>
            <person name="Luo G."/>
        </authorList>
    </citation>
    <scope>NUCLEOTIDE SEQUENCE [LARGE SCALE GENOMIC DNA]</scope>
    <source>
        <strain evidence="1 2">OF01-3</strain>
    </source>
</reference>
<sequence>MDKYIASSREDICKQNKNIMTRFNAKNLFKYSGQFILLDDLIEFKGYRTINFNEIEHVSLGNDDIISSMNFATQTRIIFGRSAKPIRLLLKNGEIIYFYVNWNILTGLSYNKEVYDILDANINN</sequence>